<accession>A0ABQ0B7L0</accession>
<evidence type="ECO:0000313" key="2">
    <source>
        <dbReference type="EMBL" id="GAA6407444.1"/>
    </source>
</evidence>
<keyword evidence="1" id="KW-0472">Membrane</keyword>
<feature type="transmembrane region" description="Helical" evidence="1">
    <location>
        <begin position="21"/>
        <end position="46"/>
    </location>
</feature>
<feature type="transmembrane region" description="Helical" evidence="1">
    <location>
        <begin position="155"/>
        <end position="176"/>
    </location>
</feature>
<feature type="transmembrane region" description="Helical" evidence="1">
    <location>
        <begin position="183"/>
        <end position="201"/>
    </location>
</feature>
<reference evidence="2 3" key="1">
    <citation type="submission" date="2024-04" db="EMBL/GenBank/DDBJ databases">
        <title>Defined microbial consortia suppress multidrug-resistant proinflammatory Enterobacteriaceae via ecological control.</title>
        <authorList>
            <person name="Furuichi M."/>
            <person name="Kawaguchi T."/>
            <person name="Pust M."/>
            <person name="Yasuma K."/>
            <person name="Plichta D."/>
            <person name="Hasegawa N."/>
            <person name="Ohya T."/>
            <person name="Bhattarai S."/>
            <person name="Sasajima S."/>
            <person name="Aoto Y."/>
            <person name="Tuganbaev T."/>
            <person name="Yaginuma M."/>
            <person name="Ueda M."/>
            <person name="Okahashi N."/>
            <person name="Amafuji K."/>
            <person name="Kiridooshi Y."/>
            <person name="Sugita K."/>
            <person name="Strazar M."/>
            <person name="Skelly A."/>
            <person name="Suda W."/>
            <person name="Hattori M."/>
            <person name="Nakamoto N."/>
            <person name="Caballero S."/>
            <person name="Norman J."/>
            <person name="Olle B."/>
            <person name="Tanoue T."/>
            <person name="Arita M."/>
            <person name="Bucci V."/>
            <person name="Atarashi K."/>
            <person name="Xavier R."/>
            <person name="Honda K."/>
        </authorList>
    </citation>
    <scope>NUCLEOTIDE SEQUENCE [LARGE SCALE GENOMIC DNA]</scope>
    <source>
        <strain evidence="3">k04-0078-D8-1</strain>
    </source>
</reference>
<dbReference type="EMBL" id="BAABYW010000001">
    <property type="protein sequence ID" value="GAA6407444.1"/>
    <property type="molecule type" value="Genomic_DNA"/>
</dbReference>
<feature type="transmembrane region" description="Helical" evidence="1">
    <location>
        <begin position="52"/>
        <end position="70"/>
    </location>
</feature>
<feature type="transmembrane region" description="Helical" evidence="1">
    <location>
        <begin position="122"/>
        <end position="143"/>
    </location>
</feature>
<gene>
    <name evidence="2" type="ORF">K040078D81_15610</name>
</gene>
<evidence type="ECO:0000256" key="1">
    <source>
        <dbReference type="SAM" id="Phobius"/>
    </source>
</evidence>
<organism evidence="2 3">
    <name type="scientific">Blautia hominis</name>
    <dbReference type="NCBI Taxonomy" id="2025493"/>
    <lineage>
        <taxon>Bacteria</taxon>
        <taxon>Bacillati</taxon>
        <taxon>Bacillota</taxon>
        <taxon>Clostridia</taxon>
        <taxon>Lachnospirales</taxon>
        <taxon>Lachnospiraceae</taxon>
        <taxon>Blautia</taxon>
    </lineage>
</organism>
<comment type="caution">
    <text evidence="2">The sequence shown here is derived from an EMBL/GenBank/DDBJ whole genome shotgun (WGS) entry which is preliminary data.</text>
</comment>
<dbReference type="RefSeq" id="WP_095175122.1">
    <property type="nucleotide sequence ID" value="NZ_BAABYW010000001.1"/>
</dbReference>
<keyword evidence="1" id="KW-0812">Transmembrane</keyword>
<dbReference type="Proteomes" id="UP001600943">
    <property type="component" value="Unassembled WGS sequence"/>
</dbReference>
<proteinExistence type="predicted"/>
<keyword evidence="3" id="KW-1185">Reference proteome</keyword>
<protein>
    <submittedName>
        <fullName evidence="2">Uncharacterized protein</fullName>
    </submittedName>
</protein>
<keyword evidence="1" id="KW-1133">Transmembrane helix</keyword>
<evidence type="ECO:0000313" key="3">
    <source>
        <dbReference type="Proteomes" id="UP001600943"/>
    </source>
</evidence>
<feature type="transmembrane region" description="Helical" evidence="1">
    <location>
        <begin position="207"/>
        <end position="224"/>
    </location>
</feature>
<sequence>MKKTTSSPQEGNSFNNRIHNLGITTTLIVWVFFLLVPTVVCIAFKLKVNVKEMLIVAAPIALIFMITGICEKLSMAPIIGPGAVYLASSTGNIQNMKLPAALNAMRIMECEEGSEKGRVVSILAVATSSFVTTIIVFCGMLFLAPIMTPLLTNPVISPAFDNMFPALVGPLVIPVLMKNLKVAVVPFALAMCLAVVCGAFYSTIQSILMAVVILVSLGIFGTVYKKREKKQTEVLEQNV</sequence>
<name>A0ABQ0B7L0_9FIRM</name>